<dbReference type="InterPro" id="IPR010982">
    <property type="entry name" value="Lambda_DNA-bd_dom_sf"/>
</dbReference>
<evidence type="ECO:0000256" key="1">
    <source>
        <dbReference type="ARBA" id="ARBA00023125"/>
    </source>
</evidence>
<dbReference type="SMART" id="SM00530">
    <property type="entry name" value="HTH_XRE"/>
    <property type="match status" value="1"/>
</dbReference>
<dbReference type="RefSeq" id="WP_235177771.1">
    <property type="nucleotide sequence ID" value="NZ_JAKFFV010000005.1"/>
</dbReference>
<name>A0A9X1QCA6_9BACT</name>
<dbReference type="InterPro" id="IPR001387">
    <property type="entry name" value="Cro/C1-type_HTH"/>
</dbReference>
<proteinExistence type="predicted"/>
<gene>
    <name evidence="3" type="ORF">L0661_10795</name>
</gene>
<dbReference type="GO" id="GO:0003677">
    <property type="term" value="F:DNA binding"/>
    <property type="evidence" value="ECO:0007669"/>
    <property type="project" value="UniProtKB-KW"/>
</dbReference>
<dbReference type="SUPFAM" id="SSF47413">
    <property type="entry name" value="lambda repressor-like DNA-binding domains"/>
    <property type="match status" value="1"/>
</dbReference>
<dbReference type="Proteomes" id="UP001139411">
    <property type="component" value="Unassembled WGS sequence"/>
</dbReference>
<reference evidence="3" key="1">
    <citation type="submission" date="2022-01" db="EMBL/GenBank/DDBJ databases">
        <title>Novel species in genus Dyadobacter.</title>
        <authorList>
            <person name="Ma C."/>
        </authorList>
    </citation>
    <scope>NUCLEOTIDE SEQUENCE</scope>
    <source>
        <strain evidence="3">CY357</strain>
    </source>
</reference>
<keyword evidence="1" id="KW-0238">DNA-binding</keyword>
<evidence type="ECO:0000313" key="4">
    <source>
        <dbReference type="Proteomes" id="UP001139411"/>
    </source>
</evidence>
<sequence length="86" mass="10043">MPAFSEKIRAVRMMKGIKQSELASFLNVRQQSISKLENDKTNISVELAEKVANYLGFRSKEEMELFYEKHILKHRQKNAEANHGYI</sequence>
<organism evidence="3 4">
    <name type="scientific">Dyadobacter chenhuakuii</name>
    <dbReference type="NCBI Taxonomy" id="2909339"/>
    <lineage>
        <taxon>Bacteria</taxon>
        <taxon>Pseudomonadati</taxon>
        <taxon>Bacteroidota</taxon>
        <taxon>Cytophagia</taxon>
        <taxon>Cytophagales</taxon>
        <taxon>Spirosomataceae</taxon>
        <taxon>Dyadobacter</taxon>
    </lineage>
</organism>
<feature type="domain" description="HTH cro/C1-type" evidence="2">
    <location>
        <begin position="8"/>
        <end position="63"/>
    </location>
</feature>
<dbReference type="AlphaFoldDB" id="A0A9X1QCA6"/>
<evidence type="ECO:0000259" key="2">
    <source>
        <dbReference type="PROSITE" id="PS50943"/>
    </source>
</evidence>
<dbReference type="Gene3D" id="1.10.260.40">
    <property type="entry name" value="lambda repressor-like DNA-binding domains"/>
    <property type="match status" value="1"/>
</dbReference>
<dbReference type="PANTHER" id="PTHR46558">
    <property type="entry name" value="TRACRIPTIONAL REGULATORY PROTEIN-RELATED-RELATED"/>
    <property type="match status" value="1"/>
</dbReference>
<dbReference type="PANTHER" id="PTHR46558:SF4">
    <property type="entry name" value="DNA-BIDING PHAGE PROTEIN"/>
    <property type="match status" value="1"/>
</dbReference>
<dbReference type="PROSITE" id="PS50943">
    <property type="entry name" value="HTH_CROC1"/>
    <property type="match status" value="1"/>
</dbReference>
<dbReference type="CDD" id="cd00093">
    <property type="entry name" value="HTH_XRE"/>
    <property type="match status" value="1"/>
</dbReference>
<evidence type="ECO:0000313" key="3">
    <source>
        <dbReference type="EMBL" id="MCF2498800.1"/>
    </source>
</evidence>
<comment type="caution">
    <text evidence="3">The sequence shown here is derived from an EMBL/GenBank/DDBJ whole genome shotgun (WGS) entry which is preliminary data.</text>
</comment>
<dbReference type="EMBL" id="JAKFFV010000005">
    <property type="protein sequence ID" value="MCF2498800.1"/>
    <property type="molecule type" value="Genomic_DNA"/>
</dbReference>
<protein>
    <submittedName>
        <fullName evidence="3">Helix-turn-helix domain-containing protein</fullName>
    </submittedName>
</protein>
<accession>A0A9X1QCA6</accession>
<dbReference type="Pfam" id="PF01381">
    <property type="entry name" value="HTH_3"/>
    <property type="match status" value="1"/>
</dbReference>